<sequence length="49" mass="5385">MPGPCAWAGGARGPVVPSWSEHRTLTCPWNGFTFLTHRTVHHAAQHSHP</sequence>
<gene>
    <name evidence="1" type="ORF">SGL43_00387</name>
</gene>
<accession>A0ABM9GPT2</accession>
<organism evidence="1 2">
    <name type="scientific">Streptomyces globisporus</name>
    <dbReference type="NCBI Taxonomy" id="1908"/>
    <lineage>
        <taxon>Bacteria</taxon>
        <taxon>Bacillati</taxon>
        <taxon>Actinomycetota</taxon>
        <taxon>Actinomycetes</taxon>
        <taxon>Kitasatosporales</taxon>
        <taxon>Streptomycetaceae</taxon>
        <taxon>Streptomyces</taxon>
    </lineage>
</organism>
<dbReference type="Proteomes" id="UP001154015">
    <property type="component" value="Unassembled WGS sequence"/>
</dbReference>
<evidence type="ECO:0000313" key="2">
    <source>
        <dbReference type="Proteomes" id="UP001154015"/>
    </source>
</evidence>
<reference evidence="1" key="1">
    <citation type="submission" date="2022-03" db="EMBL/GenBank/DDBJ databases">
        <authorList>
            <person name="Leyn A S."/>
        </authorList>
    </citation>
    <scope>NUCLEOTIDE SEQUENCE</scope>
    <source>
        <strain evidence="1">Streptomyces globisporus 4-3</strain>
    </source>
</reference>
<keyword evidence="2" id="KW-1185">Reference proteome</keyword>
<evidence type="ECO:0000313" key="1">
    <source>
        <dbReference type="EMBL" id="CAH9413389.1"/>
    </source>
</evidence>
<protein>
    <recommendedName>
        <fullName evidence="3">C2H2-type domain-containing protein</fullName>
    </recommendedName>
</protein>
<proteinExistence type="predicted"/>
<dbReference type="EMBL" id="CAKXYP010000001">
    <property type="protein sequence ID" value="CAH9413389.1"/>
    <property type="molecule type" value="Genomic_DNA"/>
</dbReference>
<evidence type="ECO:0008006" key="3">
    <source>
        <dbReference type="Google" id="ProtNLM"/>
    </source>
</evidence>
<comment type="caution">
    <text evidence="1">The sequence shown here is derived from an EMBL/GenBank/DDBJ whole genome shotgun (WGS) entry which is preliminary data.</text>
</comment>
<name>A0ABM9GPT2_STRGL</name>